<accession>A0A545TME7</accession>
<evidence type="ECO:0000313" key="2">
    <source>
        <dbReference type="EMBL" id="TQV78415.1"/>
    </source>
</evidence>
<reference evidence="2 3" key="1">
    <citation type="submission" date="2019-06" db="EMBL/GenBank/DDBJ databases">
        <title>Whole genome sequence for Rhodospirillaceae sp. R148.</title>
        <authorList>
            <person name="Wang G."/>
        </authorList>
    </citation>
    <scope>NUCLEOTIDE SEQUENCE [LARGE SCALE GENOMIC DNA]</scope>
    <source>
        <strain evidence="2 3">R148</strain>
    </source>
</reference>
<feature type="chain" id="PRO_5021865170" description="DUF4198 domain-containing protein" evidence="1">
    <location>
        <begin position="33"/>
        <end position="291"/>
    </location>
</feature>
<dbReference type="RefSeq" id="WP_142897749.1">
    <property type="nucleotide sequence ID" value="NZ_ML660057.1"/>
</dbReference>
<comment type="caution">
    <text evidence="2">The sequence shown here is derived from an EMBL/GenBank/DDBJ whole genome shotgun (WGS) entry which is preliminary data.</text>
</comment>
<dbReference type="OrthoDB" id="7340982at2"/>
<protein>
    <recommendedName>
        <fullName evidence="4">DUF4198 domain-containing protein</fullName>
    </recommendedName>
</protein>
<sequence length="291" mass="31181">MINPVCNWLCRAAFVGAVSIGLSTVSAGFAQADDQMAAVGDQQRINLEAVIANGAKTLKDKISFTVSRFENGGVGPIVATAEKSPAELSLPAGQYRVSTVYGDVTVDSNLEVASSAVKHRVNLNAGWVRLKVIPHRGAKPMKGDVSWEVMTYGRDANGKRHRVATANGPRPSLVLPEGFYLVRAKTRDARVKHTIEVTAGHTYKYTLNMNAGSLHTSALTHDGGLFASDEVTWEVYRKGGKRVLSSITGATGTFTLREGSYRIVATSGEMTSSTDVAVRSGNSRKVNLTLR</sequence>
<evidence type="ECO:0000256" key="1">
    <source>
        <dbReference type="SAM" id="SignalP"/>
    </source>
</evidence>
<evidence type="ECO:0000313" key="3">
    <source>
        <dbReference type="Proteomes" id="UP000315252"/>
    </source>
</evidence>
<gene>
    <name evidence="2" type="ORF">FKG95_17775</name>
</gene>
<proteinExistence type="predicted"/>
<evidence type="ECO:0008006" key="4">
    <source>
        <dbReference type="Google" id="ProtNLM"/>
    </source>
</evidence>
<keyword evidence="3" id="KW-1185">Reference proteome</keyword>
<name>A0A545TME7_9PROT</name>
<dbReference type="EMBL" id="VHSH01000006">
    <property type="protein sequence ID" value="TQV78415.1"/>
    <property type="molecule type" value="Genomic_DNA"/>
</dbReference>
<organism evidence="2 3">
    <name type="scientific">Denitrobaculum tricleocarpae</name>
    <dbReference type="NCBI Taxonomy" id="2591009"/>
    <lineage>
        <taxon>Bacteria</taxon>
        <taxon>Pseudomonadati</taxon>
        <taxon>Pseudomonadota</taxon>
        <taxon>Alphaproteobacteria</taxon>
        <taxon>Rhodospirillales</taxon>
        <taxon>Rhodospirillaceae</taxon>
        <taxon>Denitrobaculum</taxon>
    </lineage>
</organism>
<feature type="signal peptide" evidence="1">
    <location>
        <begin position="1"/>
        <end position="32"/>
    </location>
</feature>
<dbReference type="AlphaFoldDB" id="A0A545TME7"/>
<dbReference type="Proteomes" id="UP000315252">
    <property type="component" value="Unassembled WGS sequence"/>
</dbReference>
<keyword evidence="1" id="KW-0732">Signal</keyword>